<accession>A0A0B6XWJ3</accession>
<evidence type="ECO:0000256" key="2">
    <source>
        <dbReference type="ARBA" id="ARBA00023136"/>
    </source>
</evidence>
<name>A0A0B6XWJ3_9EUPU</name>
<dbReference type="Pfam" id="PF02469">
    <property type="entry name" value="Fasciclin"/>
    <property type="match status" value="1"/>
</dbReference>
<reference evidence="6" key="1">
    <citation type="submission" date="2014-12" db="EMBL/GenBank/DDBJ databases">
        <title>Insight into the proteome of Arion vulgaris.</title>
        <authorList>
            <person name="Aradska J."/>
            <person name="Bulat T."/>
            <person name="Smidak R."/>
            <person name="Sarate P."/>
            <person name="Gangsoo J."/>
            <person name="Sialana F."/>
            <person name="Bilban M."/>
            <person name="Lubec G."/>
        </authorList>
    </citation>
    <scope>NUCLEOTIDE SEQUENCE</scope>
    <source>
        <tissue evidence="6">Skin</tissue>
    </source>
</reference>
<evidence type="ECO:0000256" key="3">
    <source>
        <dbReference type="ARBA" id="ARBA00023157"/>
    </source>
</evidence>
<organism evidence="6">
    <name type="scientific">Arion vulgaris</name>
    <dbReference type="NCBI Taxonomy" id="1028688"/>
    <lineage>
        <taxon>Eukaryota</taxon>
        <taxon>Metazoa</taxon>
        <taxon>Spiralia</taxon>
        <taxon>Lophotrochozoa</taxon>
        <taxon>Mollusca</taxon>
        <taxon>Gastropoda</taxon>
        <taxon>Heterobranchia</taxon>
        <taxon>Euthyneura</taxon>
        <taxon>Panpulmonata</taxon>
        <taxon>Eupulmonata</taxon>
        <taxon>Stylommatophora</taxon>
        <taxon>Helicina</taxon>
        <taxon>Arionoidea</taxon>
        <taxon>Arionidae</taxon>
        <taxon>Arion</taxon>
    </lineage>
</organism>
<protein>
    <recommendedName>
        <fullName evidence="5">FAS1 domain-containing protein</fullName>
    </recommendedName>
</protein>
<dbReference type="AlphaFoldDB" id="A0A0B6XWJ3"/>
<keyword evidence="3" id="KW-1015">Disulfide bond</keyword>
<dbReference type="PANTHER" id="PTHR24038:SF11">
    <property type="entry name" value="INTEGRIN BETA-LIKE PROTEIN E"/>
    <property type="match status" value="1"/>
</dbReference>
<dbReference type="SUPFAM" id="SSF82153">
    <property type="entry name" value="FAS1 domain"/>
    <property type="match status" value="1"/>
</dbReference>
<keyword evidence="4" id="KW-0325">Glycoprotein</keyword>
<dbReference type="PROSITE" id="PS50213">
    <property type="entry name" value="FAS1"/>
    <property type="match status" value="1"/>
</dbReference>
<feature type="non-terminal residue" evidence="6">
    <location>
        <position position="115"/>
    </location>
</feature>
<evidence type="ECO:0000259" key="5">
    <source>
        <dbReference type="PROSITE" id="PS50213"/>
    </source>
</evidence>
<dbReference type="PANTHER" id="PTHR24038">
    <property type="entry name" value="STABILIN"/>
    <property type="match status" value="1"/>
</dbReference>
<sequence length="115" mass="13112">EDRAIQILRQHILIGLYKLEDLQSFDKFYTLQGNAAQLQIRASRDIFRYKLQGGSDRAKIMAKNFLASNGIIHIVNNLLTLEPEISGDKKKTALDLIKQETTYNRFESMIISAGL</sequence>
<dbReference type="GO" id="GO:0016020">
    <property type="term" value="C:membrane"/>
    <property type="evidence" value="ECO:0007669"/>
    <property type="project" value="UniProtKB-SubCell"/>
</dbReference>
<evidence type="ECO:0000256" key="1">
    <source>
        <dbReference type="ARBA" id="ARBA00004370"/>
    </source>
</evidence>
<gene>
    <name evidence="6" type="primary">ORF1874</name>
</gene>
<dbReference type="Gene3D" id="2.30.180.10">
    <property type="entry name" value="FAS1 domain"/>
    <property type="match status" value="1"/>
</dbReference>
<comment type="subcellular location">
    <subcellularLocation>
        <location evidence="1">Membrane</location>
    </subcellularLocation>
</comment>
<evidence type="ECO:0000313" key="6">
    <source>
        <dbReference type="EMBL" id="CEK47660.1"/>
    </source>
</evidence>
<dbReference type="InterPro" id="IPR036378">
    <property type="entry name" value="FAS1_dom_sf"/>
</dbReference>
<dbReference type="EMBL" id="HACG01000795">
    <property type="protein sequence ID" value="CEK47660.1"/>
    <property type="molecule type" value="Transcribed_RNA"/>
</dbReference>
<feature type="domain" description="FAS1" evidence="5">
    <location>
        <begin position="1"/>
        <end position="79"/>
    </location>
</feature>
<evidence type="ECO:0000256" key="4">
    <source>
        <dbReference type="ARBA" id="ARBA00023180"/>
    </source>
</evidence>
<dbReference type="InterPro" id="IPR000782">
    <property type="entry name" value="FAS1_domain"/>
</dbReference>
<feature type="non-terminal residue" evidence="6">
    <location>
        <position position="1"/>
    </location>
</feature>
<proteinExistence type="predicted"/>
<keyword evidence="2" id="KW-0472">Membrane</keyword>